<evidence type="ECO:0000259" key="8">
    <source>
        <dbReference type="PROSITE" id="PS51841"/>
    </source>
</evidence>
<evidence type="ECO:0000259" key="7">
    <source>
        <dbReference type="PROSITE" id="PS50847"/>
    </source>
</evidence>
<keyword evidence="5" id="KW-0812">Transmembrane</keyword>
<keyword evidence="1" id="KW-0134">Cell wall</keyword>
<dbReference type="RefSeq" id="WP_108596087.1">
    <property type="nucleotide sequence ID" value="NZ_CP028913.1"/>
</dbReference>
<dbReference type="Gene3D" id="2.60.40.1260">
    <property type="entry name" value="Lamin Tail domain"/>
    <property type="match status" value="2"/>
</dbReference>
<feature type="transmembrane region" description="Helical" evidence="5">
    <location>
        <begin position="880"/>
        <end position="900"/>
    </location>
</feature>
<dbReference type="PANTHER" id="PTHR37397">
    <property type="entry name" value="SI:CH211-183D21.1"/>
    <property type="match status" value="1"/>
</dbReference>
<dbReference type="OrthoDB" id="5380360at2"/>
<keyword evidence="3 6" id="KW-0732">Signal</keyword>
<evidence type="ECO:0000256" key="3">
    <source>
        <dbReference type="ARBA" id="ARBA00022729"/>
    </source>
</evidence>
<dbReference type="InterPro" id="IPR006311">
    <property type="entry name" value="TAT_signal"/>
</dbReference>
<dbReference type="InterPro" id="IPR036415">
    <property type="entry name" value="Lamin_tail_dom_sf"/>
</dbReference>
<keyword evidence="2" id="KW-0964">Secreted</keyword>
<feature type="signal peptide" evidence="6">
    <location>
        <begin position="1"/>
        <end position="31"/>
    </location>
</feature>
<dbReference type="PANTHER" id="PTHR37397:SF1">
    <property type="entry name" value="LTD DOMAIN-CONTAINING PROTEIN"/>
    <property type="match status" value="1"/>
</dbReference>
<dbReference type="Proteomes" id="UP000244729">
    <property type="component" value="Chromosome"/>
</dbReference>
<dbReference type="SUPFAM" id="SSF74853">
    <property type="entry name" value="Lamin A/C globular tail domain"/>
    <property type="match status" value="3"/>
</dbReference>
<dbReference type="PROSITE" id="PS51318">
    <property type="entry name" value="TAT"/>
    <property type="match status" value="1"/>
</dbReference>
<feature type="domain" description="LTD" evidence="8">
    <location>
        <begin position="27"/>
        <end position="131"/>
    </location>
</feature>
<evidence type="ECO:0000256" key="6">
    <source>
        <dbReference type="SAM" id="SignalP"/>
    </source>
</evidence>
<protein>
    <submittedName>
        <fullName evidence="9">Cell wall protein</fullName>
    </submittedName>
</protein>
<evidence type="ECO:0000313" key="10">
    <source>
        <dbReference type="Proteomes" id="UP000244729"/>
    </source>
</evidence>
<dbReference type="PROSITE" id="PS51841">
    <property type="entry name" value="LTD"/>
    <property type="match status" value="3"/>
</dbReference>
<feature type="chain" id="PRO_5015646238" evidence="6">
    <location>
        <begin position="32"/>
        <end position="907"/>
    </location>
</feature>
<organism evidence="9 10">
    <name type="scientific">Agromyces badenianii</name>
    <dbReference type="NCBI Taxonomy" id="2080742"/>
    <lineage>
        <taxon>Bacteria</taxon>
        <taxon>Bacillati</taxon>
        <taxon>Actinomycetota</taxon>
        <taxon>Actinomycetes</taxon>
        <taxon>Micrococcales</taxon>
        <taxon>Microbacteriaceae</taxon>
        <taxon>Agromyces</taxon>
    </lineage>
</organism>
<proteinExistence type="predicted"/>
<dbReference type="InterPro" id="IPR019931">
    <property type="entry name" value="LPXTG_anchor"/>
</dbReference>
<keyword evidence="5" id="KW-1133">Transmembrane helix</keyword>
<keyword evidence="5" id="KW-0472">Membrane</keyword>
<dbReference type="PROSITE" id="PS50847">
    <property type="entry name" value="GRAM_POS_ANCHORING"/>
    <property type="match status" value="1"/>
</dbReference>
<sequence>MTSFRRRPVFSLLAATAAILPLLAVGAPAHAVSSVVGDGVRINEVESDGGTPGDWIELVNTGGAPVDVSGWVVKDNEDSSASKLPAATTIPAGGHLVLEKPVISFGLGKDDQARLYLADGTTLVDSYSWTAHASTSYGRCADGTGEFAVTVTTTKGAANDCEPDAAEYLRLNEVESNGGTPGDWVELVNIGDFELDASGLVIRDNDDSHALTVPADTIVPAHGYLAVDTEPAFGLSGNDSARLFDTDGTTLIDQTSWTSHAATSYGRCPDVIGAFEATRSTTKGAANDCEPPVAADIRVNEVESSGGAPGDWAELFNPGADAVDVSGWIVKDGVDDHVAVLPGGSTIAAGGFLVVEESVLGYGLGADDSVRLLLPDSVTVVDSYSWTAHAATSYGRCPDGTGEFVLTAATTKGASNDCADVAPGGPGTPADAWPGGSDVSTVDTAGVFNGNMSGLTFEPADTTDAEASDTLWAVKNGPGTLFRLHDSDGVWAPDSGDWANGKALHYADGTGDVDAEGVALTDAGAAGGIFVSSERNNAANGVSRPSILRFDAGASGTSLSATAEWNIAADLPTIAPNSGLEAIAWVPDAWLVERGLVDASTGTAYDPADYAGHGNGLFFVGLEANGMVYAYALDLTGTVYHRVAAFASGFPGVMDLEFEAETELLWAVCDDTCDGRTATLDVAQSGAAAGTFAVTALYERPTGMPNLNNEGFAIAPQERCTDGSKPVIYADDAATGGHALRAGTIDCVASGEPGTPVTPAEESLTDGARGSITVPGTVRAGATITVVVGAQLAGDMLDAWLFSTPVHLGTVTVSPDGTIRVTIPADTAAGAHRLAVLSADGTLLGWDDLTVTAAGTGGAGTGTASAGTGAAALASTGATVAPLVIAASLALLLGALALVIRARRRAS</sequence>
<name>A0A2S0WYA1_9MICO</name>
<dbReference type="AlphaFoldDB" id="A0A2S0WYA1"/>
<evidence type="ECO:0000256" key="5">
    <source>
        <dbReference type="SAM" id="Phobius"/>
    </source>
</evidence>
<evidence type="ECO:0000313" key="9">
    <source>
        <dbReference type="EMBL" id="AWB96288.1"/>
    </source>
</evidence>
<keyword evidence="4" id="KW-0572">Peptidoglycan-anchor</keyword>
<evidence type="ECO:0000256" key="1">
    <source>
        <dbReference type="ARBA" id="ARBA00022512"/>
    </source>
</evidence>
<accession>A0A2S0WYA1</accession>
<dbReference type="InterPro" id="IPR001322">
    <property type="entry name" value="Lamin_tail_dom"/>
</dbReference>
<feature type="domain" description="LTD" evidence="8">
    <location>
        <begin position="285"/>
        <end position="388"/>
    </location>
</feature>
<dbReference type="Pfam" id="PF00932">
    <property type="entry name" value="LTD"/>
    <property type="match status" value="2"/>
</dbReference>
<gene>
    <name evidence="9" type="ORF">DCE93_12030</name>
</gene>
<evidence type="ECO:0000256" key="4">
    <source>
        <dbReference type="ARBA" id="ARBA00023088"/>
    </source>
</evidence>
<dbReference type="KEGG" id="agm:DCE93_12030"/>
<feature type="domain" description="LTD" evidence="8">
    <location>
        <begin position="166"/>
        <end position="259"/>
    </location>
</feature>
<feature type="domain" description="Gram-positive cocci surface proteins LPxTG" evidence="7">
    <location>
        <begin position="873"/>
        <end position="907"/>
    </location>
</feature>
<reference evidence="9 10" key="1">
    <citation type="submission" date="2018-04" db="EMBL/GenBank/DDBJ databases">
        <authorList>
            <person name="Li J."/>
        </authorList>
    </citation>
    <scope>NUCLEOTIDE SEQUENCE [LARGE SCALE GENOMIC DNA]</scope>
    <source>
        <strain evidence="10">30A</strain>
    </source>
</reference>
<keyword evidence="10" id="KW-1185">Reference proteome</keyword>
<dbReference type="EMBL" id="CP028913">
    <property type="protein sequence ID" value="AWB96288.1"/>
    <property type="molecule type" value="Genomic_DNA"/>
</dbReference>
<evidence type="ECO:0000256" key="2">
    <source>
        <dbReference type="ARBA" id="ARBA00022525"/>
    </source>
</evidence>